<accession>B0DEU2</accession>
<evidence type="ECO:0000313" key="1">
    <source>
        <dbReference type="EMBL" id="EDR06727.1"/>
    </source>
</evidence>
<reference evidence="1 2" key="1">
    <citation type="journal article" date="2008" name="Nature">
        <title>The genome of Laccaria bicolor provides insights into mycorrhizal symbiosis.</title>
        <authorList>
            <person name="Martin F."/>
            <person name="Aerts A."/>
            <person name="Ahren D."/>
            <person name="Brun A."/>
            <person name="Danchin E.G.J."/>
            <person name="Duchaussoy F."/>
            <person name="Gibon J."/>
            <person name="Kohler A."/>
            <person name="Lindquist E."/>
            <person name="Pereda V."/>
            <person name="Salamov A."/>
            <person name="Shapiro H.J."/>
            <person name="Wuyts J."/>
            <person name="Blaudez D."/>
            <person name="Buee M."/>
            <person name="Brokstein P."/>
            <person name="Canbaeck B."/>
            <person name="Cohen D."/>
            <person name="Courty P.E."/>
            <person name="Coutinho P.M."/>
            <person name="Delaruelle C."/>
            <person name="Detter J.C."/>
            <person name="Deveau A."/>
            <person name="DiFazio S."/>
            <person name="Duplessis S."/>
            <person name="Fraissinet-Tachet L."/>
            <person name="Lucic E."/>
            <person name="Frey-Klett P."/>
            <person name="Fourrey C."/>
            <person name="Feussner I."/>
            <person name="Gay G."/>
            <person name="Grimwood J."/>
            <person name="Hoegger P.J."/>
            <person name="Jain P."/>
            <person name="Kilaru S."/>
            <person name="Labbe J."/>
            <person name="Lin Y.C."/>
            <person name="Legue V."/>
            <person name="Le Tacon F."/>
            <person name="Marmeisse R."/>
            <person name="Melayah D."/>
            <person name="Montanini B."/>
            <person name="Muratet M."/>
            <person name="Nehls U."/>
            <person name="Niculita-Hirzel H."/>
            <person name="Oudot-Le Secq M.P."/>
            <person name="Peter M."/>
            <person name="Quesneville H."/>
            <person name="Rajashekar B."/>
            <person name="Reich M."/>
            <person name="Rouhier N."/>
            <person name="Schmutz J."/>
            <person name="Yin T."/>
            <person name="Chalot M."/>
            <person name="Henrissat B."/>
            <person name="Kuees U."/>
            <person name="Lucas S."/>
            <person name="Van de Peer Y."/>
            <person name="Podila G.K."/>
            <person name="Polle A."/>
            <person name="Pukkila P.J."/>
            <person name="Richardson P.M."/>
            <person name="Rouze P."/>
            <person name="Sanders I.R."/>
            <person name="Stajich J.E."/>
            <person name="Tunlid A."/>
            <person name="Tuskan G."/>
            <person name="Grigoriev I.V."/>
        </authorList>
    </citation>
    <scope>NUCLEOTIDE SEQUENCE [LARGE SCALE GENOMIC DNA]</scope>
    <source>
        <strain evidence="2">S238N-H82 / ATCC MYA-4686</strain>
    </source>
</reference>
<keyword evidence="2" id="KW-1185">Reference proteome</keyword>
<dbReference type="EMBL" id="DS547107">
    <property type="protein sequence ID" value="EDR06727.1"/>
    <property type="molecule type" value="Genomic_DNA"/>
</dbReference>
<dbReference type="InParanoid" id="B0DEU2"/>
<dbReference type="Proteomes" id="UP000001194">
    <property type="component" value="Unassembled WGS sequence"/>
</dbReference>
<proteinExistence type="predicted"/>
<dbReference type="KEGG" id="lbc:LACBIDRAFT_328440"/>
<organism evidence="2">
    <name type="scientific">Laccaria bicolor (strain S238N-H82 / ATCC MYA-4686)</name>
    <name type="common">Bicoloured deceiver</name>
    <name type="synonym">Laccaria laccata var. bicolor</name>
    <dbReference type="NCBI Taxonomy" id="486041"/>
    <lineage>
        <taxon>Eukaryota</taxon>
        <taxon>Fungi</taxon>
        <taxon>Dikarya</taxon>
        <taxon>Basidiomycota</taxon>
        <taxon>Agaricomycotina</taxon>
        <taxon>Agaricomycetes</taxon>
        <taxon>Agaricomycetidae</taxon>
        <taxon>Agaricales</taxon>
        <taxon>Agaricineae</taxon>
        <taxon>Hydnangiaceae</taxon>
        <taxon>Laccaria</taxon>
    </lineage>
</organism>
<name>B0DEU2_LACBS</name>
<sequence>MTSIDFYDSRYDLQSISVNTTDFVVSRLSFSNASVFDAYAELANVAILSLAWSRVFLSMARFTDASVFDAYAGTAVHVFLNGLMQFFSLCWVFTLEPLRALFHVNCAGVFIRDDLYQ</sequence>
<dbReference type="RefSeq" id="XP_001882574.1">
    <property type="nucleotide sequence ID" value="XM_001882539.1"/>
</dbReference>
<dbReference type="GeneID" id="6078296"/>
<protein>
    <submittedName>
        <fullName evidence="1">Predicted protein</fullName>
    </submittedName>
</protein>
<evidence type="ECO:0000313" key="2">
    <source>
        <dbReference type="Proteomes" id="UP000001194"/>
    </source>
</evidence>
<dbReference type="AlphaFoldDB" id="B0DEU2"/>
<gene>
    <name evidence="1" type="ORF">LACBIDRAFT_328440</name>
</gene>
<dbReference type="HOGENOM" id="CLU_2085239_0_0_1"/>